<proteinExistence type="predicted"/>
<protein>
    <submittedName>
        <fullName evidence="1">Uncharacterized protein</fullName>
    </submittedName>
</protein>
<reference evidence="1 2" key="1">
    <citation type="submission" date="2023-11" db="EMBL/GenBank/DDBJ databases">
        <title>Arctic aerobic anoxygenic photoheterotroph Sediminicoccus rosea KRV36 adapts its photosynthesis to long days of polar summer.</title>
        <authorList>
            <person name="Tomasch J."/>
            <person name="Kopejtka K."/>
            <person name="Bily T."/>
            <person name="Gardiner A.T."/>
            <person name="Gardian Z."/>
            <person name="Shivaramu S."/>
            <person name="Koblizek M."/>
            <person name="Engelhardt F."/>
            <person name="Kaftan D."/>
        </authorList>
    </citation>
    <scope>NUCLEOTIDE SEQUENCE [LARGE SCALE GENOMIC DNA]</scope>
    <source>
        <strain evidence="1 2">R-30</strain>
    </source>
</reference>
<name>A0ABZ0PFN2_9PROT</name>
<dbReference type="EMBL" id="CP137852">
    <property type="protein sequence ID" value="WPB84207.1"/>
    <property type="molecule type" value="Genomic_DNA"/>
</dbReference>
<evidence type="ECO:0000313" key="1">
    <source>
        <dbReference type="EMBL" id="WPB84207.1"/>
    </source>
</evidence>
<dbReference type="RefSeq" id="WP_318648165.1">
    <property type="nucleotide sequence ID" value="NZ_CP137852.1"/>
</dbReference>
<organism evidence="1 2">
    <name type="scientific">Sediminicoccus rosea</name>
    <dbReference type="NCBI Taxonomy" id="1225128"/>
    <lineage>
        <taxon>Bacteria</taxon>
        <taxon>Pseudomonadati</taxon>
        <taxon>Pseudomonadota</taxon>
        <taxon>Alphaproteobacteria</taxon>
        <taxon>Acetobacterales</taxon>
        <taxon>Roseomonadaceae</taxon>
        <taxon>Sediminicoccus</taxon>
    </lineage>
</organism>
<dbReference type="Proteomes" id="UP001305521">
    <property type="component" value="Chromosome"/>
</dbReference>
<keyword evidence="2" id="KW-1185">Reference proteome</keyword>
<sequence>MIVHGARDVAFALEVAAGRPIALLSAPGAAGYLGVAGFAALLTPHGALPLAILDAAAAPGHALAALRAGFPRVVLAPGLPAFAPLAELALGLGAALLPVAPPALDLARVDFGKPQGRMHLARWLDLP</sequence>
<gene>
    <name evidence="1" type="ORF">R9Z33_19180</name>
</gene>
<accession>A0ABZ0PFN2</accession>
<evidence type="ECO:0000313" key="2">
    <source>
        <dbReference type="Proteomes" id="UP001305521"/>
    </source>
</evidence>